<dbReference type="EMBL" id="JAWJWF010000003">
    <property type="protein sequence ID" value="KAK6634955.1"/>
    <property type="molecule type" value="Genomic_DNA"/>
</dbReference>
<reference evidence="2 3" key="1">
    <citation type="submission" date="2023-09" db="EMBL/GenBank/DDBJ databases">
        <title>Genomes of two closely related lineages of the louse Polyplax serrata with different host specificities.</title>
        <authorList>
            <person name="Martinu J."/>
            <person name="Tarabai H."/>
            <person name="Stefka J."/>
            <person name="Hypsa V."/>
        </authorList>
    </citation>
    <scope>NUCLEOTIDE SEQUENCE [LARGE SCALE GENOMIC DNA]</scope>
    <source>
        <strain evidence="2">98ZLc_SE</strain>
    </source>
</reference>
<name>A0ABR1B4T1_POLSC</name>
<evidence type="ECO:0000256" key="1">
    <source>
        <dbReference type="SAM" id="MobiDB-lite"/>
    </source>
</evidence>
<dbReference type="Proteomes" id="UP001359485">
    <property type="component" value="Unassembled WGS sequence"/>
</dbReference>
<feature type="region of interest" description="Disordered" evidence="1">
    <location>
        <begin position="1"/>
        <end position="20"/>
    </location>
</feature>
<protein>
    <submittedName>
        <fullName evidence="2">Uncharacterized protein</fullName>
    </submittedName>
</protein>
<evidence type="ECO:0000313" key="2">
    <source>
        <dbReference type="EMBL" id="KAK6634955.1"/>
    </source>
</evidence>
<accession>A0ABR1B4T1</accession>
<proteinExistence type="predicted"/>
<sequence length="89" mass="10210">MWSGDGHNTGHSPKEIGGTDTEMFGYRGCLRYIRNTTFWKSFYSHTFKEGKPEIVSATSNIHDVTVEKKKRRLFQLLPLTKENTCPGRS</sequence>
<evidence type="ECO:0000313" key="3">
    <source>
        <dbReference type="Proteomes" id="UP001359485"/>
    </source>
</evidence>
<keyword evidence="3" id="KW-1185">Reference proteome</keyword>
<organism evidence="2 3">
    <name type="scientific">Polyplax serrata</name>
    <name type="common">Common mouse louse</name>
    <dbReference type="NCBI Taxonomy" id="468196"/>
    <lineage>
        <taxon>Eukaryota</taxon>
        <taxon>Metazoa</taxon>
        <taxon>Ecdysozoa</taxon>
        <taxon>Arthropoda</taxon>
        <taxon>Hexapoda</taxon>
        <taxon>Insecta</taxon>
        <taxon>Pterygota</taxon>
        <taxon>Neoptera</taxon>
        <taxon>Paraneoptera</taxon>
        <taxon>Psocodea</taxon>
        <taxon>Troctomorpha</taxon>
        <taxon>Phthiraptera</taxon>
        <taxon>Anoplura</taxon>
        <taxon>Polyplacidae</taxon>
        <taxon>Polyplax</taxon>
    </lineage>
</organism>
<gene>
    <name evidence="2" type="ORF">RUM44_000203</name>
</gene>
<comment type="caution">
    <text evidence="2">The sequence shown here is derived from an EMBL/GenBank/DDBJ whole genome shotgun (WGS) entry which is preliminary data.</text>
</comment>